<evidence type="ECO:0000259" key="4">
    <source>
        <dbReference type="PROSITE" id="PS50893"/>
    </source>
</evidence>
<evidence type="ECO:0000256" key="1">
    <source>
        <dbReference type="ARBA" id="ARBA00022448"/>
    </source>
</evidence>
<comment type="caution">
    <text evidence="5">The sequence shown here is derived from an EMBL/GenBank/DDBJ whole genome shotgun (WGS) entry which is preliminary data.</text>
</comment>
<dbReference type="RefSeq" id="WP_183558349.1">
    <property type="nucleotide sequence ID" value="NZ_CBCSLB010000001.1"/>
</dbReference>
<proteinExistence type="predicted"/>
<feature type="domain" description="ABC transporter" evidence="4">
    <location>
        <begin position="2"/>
        <end position="241"/>
    </location>
</feature>
<dbReference type="InterPro" id="IPR003439">
    <property type="entry name" value="ABC_transporter-like_ATP-bd"/>
</dbReference>
<protein>
    <submittedName>
        <fullName evidence="5">ABC-type dipeptide/oligopeptide/nickel transport system ATPase subunit</fullName>
    </submittedName>
</protein>
<gene>
    <name evidence="5" type="ORF">FHS16_000514</name>
</gene>
<dbReference type="Gene3D" id="3.40.50.300">
    <property type="entry name" value="P-loop containing nucleotide triphosphate hydrolases"/>
    <property type="match status" value="1"/>
</dbReference>
<dbReference type="CDD" id="cd03257">
    <property type="entry name" value="ABC_NikE_OppD_transporters"/>
    <property type="match status" value="1"/>
</dbReference>
<reference evidence="5 6" key="1">
    <citation type="submission" date="2020-08" db="EMBL/GenBank/DDBJ databases">
        <title>Genomic Encyclopedia of Type Strains, Phase III (KMG-III): the genomes of soil and plant-associated and newly described type strains.</title>
        <authorList>
            <person name="Whitman W."/>
        </authorList>
    </citation>
    <scope>NUCLEOTIDE SEQUENCE [LARGE SCALE GENOMIC DNA]</scope>
    <source>
        <strain evidence="5 6">CECT 8234</strain>
    </source>
</reference>
<dbReference type="SUPFAM" id="SSF52540">
    <property type="entry name" value="P-loop containing nucleoside triphosphate hydrolases"/>
    <property type="match status" value="1"/>
</dbReference>
<dbReference type="PANTHER" id="PTHR43776">
    <property type="entry name" value="TRANSPORT ATP-BINDING PROTEIN"/>
    <property type="match status" value="1"/>
</dbReference>
<evidence type="ECO:0000313" key="5">
    <source>
        <dbReference type="EMBL" id="MBB3150482.1"/>
    </source>
</evidence>
<keyword evidence="2" id="KW-0547">Nucleotide-binding</keyword>
<dbReference type="GO" id="GO:0016887">
    <property type="term" value="F:ATP hydrolysis activity"/>
    <property type="evidence" value="ECO:0007669"/>
    <property type="project" value="InterPro"/>
</dbReference>
<dbReference type="AlphaFoldDB" id="A0A7W5C3C2"/>
<dbReference type="Proteomes" id="UP000518605">
    <property type="component" value="Unassembled WGS sequence"/>
</dbReference>
<keyword evidence="3" id="KW-0067">ATP-binding</keyword>
<evidence type="ECO:0000256" key="2">
    <source>
        <dbReference type="ARBA" id="ARBA00022741"/>
    </source>
</evidence>
<dbReference type="InterPro" id="IPR050319">
    <property type="entry name" value="ABC_transp_ATP-bind"/>
</dbReference>
<dbReference type="GO" id="GO:0055085">
    <property type="term" value="P:transmembrane transport"/>
    <property type="evidence" value="ECO:0007669"/>
    <property type="project" value="UniProtKB-ARBA"/>
</dbReference>
<keyword evidence="1" id="KW-0813">Transport</keyword>
<dbReference type="EMBL" id="JACHXW010000001">
    <property type="protein sequence ID" value="MBB3150482.1"/>
    <property type="molecule type" value="Genomic_DNA"/>
</dbReference>
<dbReference type="Pfam" id="PF00005">
    <property type="entry name" value="ABC_tran"/>
    <property type="match status" value="1"/>
</dbReference>
<dbReference type="SMART" id="SM00382">
    <property type="entry name" value="AAA"/>
    <property type="match status" value="1"/>
</dbReference>
<evidence type="ECO:0000313" key="6">
    <source>
        <dbReference type="Proteomes" id="UP000518605"/>
    </source>
</evidence>
<name>A0A7W5C3C2_9BACL</name>
<sequence length="268" mass="30175">MLEINQLSKSVGEKIILDKLEIRLPIGRSLAVVGESGSGKSTLAKMIMALARPTSGSISFNGVVAPQHKTSDFKAWYRQIQLVFQNTAASLDPRMTIMQSIEEPLRYFTKLEKSDRKQRAAEYADLVGLPSMLLTSLPNQLSGGQYQRACIAKALILKPKLLVCDEIVSNLDVIHQYKIIKLLQKLREEQKLSLVFITHDLSLVSRLSDQIMVMKNGRMVELFNSEALHSEDRHPYTRSLLETAKLIGRRNEEDSHIADMVKKTTISI</sequence>
<keyword evidence="6" id="KW-1185">Reference proteome</keyword>
<organism evidence="5 6">
    <name type="scientific">Paenibacillus endophyticus</name>
    <dbReference type="NCBI Taxonomy" id="1294268"/>
    <lineage>
        <taxon>Bacteria</taxon>
        <taxon>Bacillati</taxon>
        <taxon>Bacillota</taxon>
        <taxon>Bacilli</taxon>
        <taxon>Bacillales</taxon>
        <taxon>Paenibacillaceae</taxon>
        <taxon>Paenibacillus</taxon>
    </lineage>
</organism>
<evidence type="ECO:0000256" key="3">
    <source>
        <dbReference type="ARBA" id="ARBA00022840"/>
    </source>
</evidence>
<dbReference type="InterPro" id="IPR027417">
    <property type="entry name" value="P-loop_NTPase"/>
</dbReference>
<dbReference type="GO" id="GO:0005524">
    <property type="term" value="F:ATP binding"/>
    <property type="evidence" value="ECO:0007669"/>
    <property type="project" value="UniProtKB-KW"/>
</dbReference>
<dbReference type="InterPro" id="IPR003593">
    <property type="entry name" value="AAA+_ATPase"/>
</dbReference>
<dbReference type="PROSITE" id="PS50893">
    <property type="entry name" value="ABC_TRANSPORTER_2"/>
    <property type="match status" value="1"/>
</dbReference>
<dbReference type="PANTHER" id="PTHR43776:SF8">
    <property type="entry name" value="ABC TRANSPORTER, ATP-BINDING PROTEIN"/>
    <property type="match status" value="1"/>
</dbReference>
<accession>A0A7W5C3C2</accession>